<keyword evidence="3" id="KW-1185">Reference proteome</keyword>
<reference evidence="2 3" key="1">
    <citation type="submission" date="2021-03" db="EMBL/GenBank/DDBJ databases">
        <title>Whole genome sequence of Jiella sp. MQZ13P-4.</title>
        <authorList>
            <person name="Tuo L."/>
        </authorList>
    </citation>
    <scope>NUCLEOTIDE SEQUENCE [LARGE SCALE GENOMIC DNA]</scope>
    <source>
        <strain evidence="2 3">MQZ13P-4</strain>
    </source>
</reference>
<dbReference type="InterPro" id="IPR002716">
    <property type="entry name" value="PIN_dom"/>
</dbReference>
<protein>
    <submittedName>
        <fullName evidence="2">Type II toxin-antitoxin system VapC family toxin</fullName>
    </submittedName>
</protein>
<evidence type="ECO:0000259" key="1">
    <source>
        <dbReference type="Pfam" id="PF01850"/>
    </source>
</evidence>
<dbReference type="Pfam" id="PF01850">
    <property type="entry name" value="PIN"/>
    <property type="match status" value="1"/>
</dbReference>
<dbReference type="InterPro" id="IPR029060">
    <property type="entry name" value="PIN-like_dom_sf"/>
</dbReference>
<organism evidence="2 3">
    <name type="scientific">Jiella sonneratiae</name>
    <dbReference type="NCBI Taxonomy" id="2816856"/>
    <lineage>
        <taxon>Bacteria</taxon>
        <taxon>Pseudomonadati</taxon>
        <taxon>Pseudomonadota</taxon>
        <taxon>Alphaproteobacteria</taxon>
        <taxon>Hyphomicrobiales</taxon>
        <taxon>Aurantimonadaceae</taxon>
        <taxon>Jiella</taxon>
    </lineage>
</organism>
<proteinExistence type="predicted"/>
<dbReference type="PANTHER" id="PTHR39664">
    <property type="match status" value="1"/>
</dbReference>
<dbReference type="Proteomes" id="UP000664288">
    <property type="component" value="Unassembled WGS sequence"/>
</dbReference>
<name>A0ABS3J6F5_9HYPH</name>
<dbReference type="EMBL" id="JAFMPY010000020">
    <property type="protein sequence ID" value="MBO0905251.1"/>
    <property type="molecule type" value="Genomic_DNA"/>
</dbReference>
<dbReference type="SUPFAM" id="SSF88723">
    <property type="entry name" value="PIN domain-like"/>
    <property type="match status" value="1"/>
</dbReference>
<dbReference type="CDD" id="cd18683">
    <property type="entry name" value="PIN_VapC-like"/>
    <property type="match status" value="1"/>
</dbReference>
<comment type="caution">
    <text evidence="2">The sequence shown here is derived from an EMBL/GenBank/DDBJ whole genome shotgun (WGS) entry which is preliminary data.</text>
</comment>
<dbReference type="RefSeq" id="WP_207351896.1">
    <property type="nucleotide sequence ID" value="NZ_JAFMPY010000020.1"/>
</dbReference>
<sequence>MSASGASGTSGAMTGVDTNVLLRFILDDDPRQHPIARRFFTERTRADPAFIPAIVLIEAIWYLRRIAKVDARAVADTFQKLLSVDSVKFEDQDFIRMLFADEEAVRGGLADRLIARACERHGCSRMVTFDQHAAKTIPVADLLA</sequence>
<feature type="domain" description="PIN" evidence="1">
    <location>
        <begin position="16"/>
        <end position="135"/>
    </location>
</feature>
<gene>
    <name evidence="2" type="ORF">J1C47_16520</name>
</gene>
<evidence type="ECO:0000313" key="3">
    <source>
        <dbReference type="Proteomes" id="UP000664288"/>
    </source>
</evidence>
<dbReference type="PANTHER" id="PTHR39664:SF2">
    <property type="entry name" value="NUCLEIC ACID-BINDING PROTEIN, CONTAINING PIN DOMAIN-RELATED"/>
    <property type="match status" value="1"/>
</dbReference>
<evidence type="ECO:0000313" key="2">
    <source>
        <dbReference type="EMBL" id="MBO0905251.1"/>
    </source>
</evidence>
<accession>A0ABS3J6F5</accession>
<dbReference type="Gene3D" id="3.40.50.1010">
    <property type="entry name" value="5'-nuclease"/>
    <property type="match status" value="1"/>
</dbReference>